<dbReference type="InterPro" id="IPR035965">
    <property type="entry name" value="PAS-like_dom_sf"/>
</dbReference>
<dbReference type="CDD" id="cd00130">
    <property type="entry name" value="PAS"/>
    <property type="match status" value="1"/>
</dbReference>
<name>A0A348AI36_9FIRM</name>
<proteinExistence type="predicted"/>
<protein>
    <recommendedName>
        <fullName evidence="1">PAS domain-containing protein</fullName>
    </recommendedName>
</protein>
<dbReference type="Gene3D" id="3.30.450.20">
    <property type="entry name" value="PAS domain"/>
    <property type="match status" value="1"/>
</dbReference>
<dbReference type="KEGG" id="mana:MAMMFC1_01395"/>
<dbReference type="EMBL" id="AP018449">
    <property type="protein sequence ID" value="BBB90734.1"/>
    <property type="molecule type" value="Genomic_DNA"/>
</dbReference>
<dbReference type="AlphaFoldDB" id="A0A348AI36"/>
<evidence type="ECO:0000313" key="2">
    <source>
        <dbReference type="EMBL" id="BBB90734.1"/>
    </source>
</evidence>
<reference evidence="2 3" key="1">
    <citation type="journal article" date="2018" name="Int. J. Syst. Evol. Microbiol.">
        <title>Methylomusa anaerophila gen. nov., sp. nov., an anaerobic methanol-utilizing bacterium isolated from a microbial fuel cell.</title>
        <authorList>
            <person name="Amano N."/>
            <person name="Yamamuro A."/>
            <person name="Miyahara M."/>
            <person name="Kouzuma A."/>
            <person name="Abe T."/>
            <person name="Watanabe K."/>
        </authorList>
    </citation>
    <scope>NUCLEOTIDE SEQUENCE [LARGE SCALE GENOMIC DNA]</scope>
    <source>
        <strain evidence="2 3">MMFC1</strain>
    </source>
</reference>
<dbReference type="SUPFAM" id="SSF55785">
    <property type="entry name" value="PYP-like sensor domain (PAS domain)"/>
    <property type="match status" value="1"/>
</dbReference>
<evidence type="ECO:0000313" key="3">
    <source>
        <dbReference type="Proteomes" id="UP000276437"/>
    </source>
</evidence>
<gene>
    <name evidence="2" type="ORF">MAMMFC1_01395</name>
</gene>
<dbReference type="RefSeq" id="WP_232035718.1">
    <property type="nucleotide sequence ID" value="NZ_AP018449.1"/>
</dbReference>
<organism evidence="2 3">
    <name type="scientific">Methylomusa anaerophila</name>
    <dbReference type="NCBI Taxonomy" id="1930071"/>
    <lineage>
        <taxon>Bacteria</taxon>
        <taxon>Bacillati</taxon>
        <taxon>Bacillota</taxon>
        <taxon>Negativicutes</taxon>
        <taxon>Selenomonadales</taxon>
        <taxon>Sporomusaceae</taxon>
        <taxon>Methylomusa</taxon>
    </lineage>
</organism>
<evidence type="ECO:0000259" key="1">
    <source>
        <dbReference type="Pfam" id="PF13426"/>
    </source>
</evidence>
<accession>A0A348AI36</accession>
<sequence length="113" mass="12853">MTNIDWVKEFQGSAVVCDKNGIIIYMNDTACKTFAKYGGSELVGASLFDCHTERSRQILRTMMDERKVNSYTIEKDGVKKLIYQAPWYQDGEYMGFVELGLEIPAGLPHYVRG</sequence>
<keyword evidence="3" id="KW-1185">Reference proteome</keyword>
<dbReference type="InterPro" id="IPR000014">
    <property type="entry name" value="PAS"/>
</dbReference>
<dbReference type="Proteomes" id="UP000276437">
    <property type="component" value="Chromosome"/>
</dbReference>
<feature type="domain" description="PAS" evidence="1">
    <location>
        <begin position="15"/>
        <end position="75"/>
    </location>
</feature>
<dbReference type="Pfam" id="PF13426">
    <property type="entry name" value="PAS_9"/>
    <property type="match status" value="1"/>
</dbReference>